<dbReference type="AlphaFoldDB" id="A0AAP0AUQ1"/>
<comment type="similarity">
    <text evidence="1">Belongs to the 'GDSL' lipolytic enzyme family.</text>
</comment>
<keyword evidence="3" id="KW-0443">Lipid metabolism</keyword>
<name>A0AAP0AUQ1_9ASPA</name>
<comment type="caution">
    <text evidence="5">The sequence shown here is derived from an EMBL/GenBank/DDBJ whole genome shotgun (WGS) entry which is preliminary data.</text>
</comment>
<feature type="chain" id="PRO_5042995561" evidence="4">
    <location>
        <begin position="31"/>
        <end position="369"/>
    </location>
</feature>
<evidence type="ECO:0000313" key="5">
    <source>
        <dbReference type="EMBL" id="KAK8916077.1"/>
    </source>
</evidence>
<dbReference type="CDD" id="cd01837">
    <property type="entry name" value="SGNH_plant_lipase_like"/>
    <property type="match status" value="1"/>
</dbReference>
<dbReference type="PANTHER" id="PTHR45648:SF180">
    <property type="entry name" value="OS04G0561800 PROTEIN"/>
    <property type="match status" value="1"/>
</dbReference>
<gene>
    <name evidence="5" type="ORF">KSP39_PZI022696</name>
</gene>
<keyword evidence="2" id="KW-0378">Hydrolase</keyword>
<dbReference type="InterPro" id="IPR001087">
    <property type="entry name" value="GDSL"/>
</dbReference>
<dbReference type="Proteomes" id="UP001418222">
    <property type="component" value="Unassembled WGS sequence"/>
</dbReference>
<dbReference type="InterPro" id="IPR051058">
    <property type="entry name" value="GDSL_Est/Lipase"/>
</dbReference>
<keyword evidence="4" id="KW-0732">Signal</keyword>
<dbReference type="SUPFAM" id="SSF52266">
    <property type="entry name" value="SGNH hydrolase"/>
    <property type="match status" value="1"/>
</dbReference>
<keyword evidence="3" id="KW-0442">Lipid degradation</keyword>
<proteinExistence type="inferred from homology"/>
<dbReference type="Gene3D" id="3.40.50.1110">
    <property type="entry name" value="SGNH hydrolase"/>
    <property type="match status" value="1"/>
</dbReference>
<dbReference type="GO" id="GO:0016042">
    <property type="term" value="P:lipid catabolic process"/>
    <property type="evidence" value="ECO:0007669"/>
    <property type="project" value="UniProtKB-KW"/>
</dbReference>
<evidence type="ECO:0000256" key="1">
    <source>
        <dbReference type="ARBA" id="ARBA00008668"/>
    </source>
</evidence>
<reference evidence="5 6" key="1">
    <citation type="journal article" date="2022" name="Nat. Plants">
        <title>Genomes of leafy and leafless Platanthera orchids illuminate the evolution of mycoheterotrophy.</title>
        <authorList>
            <person name="Li M.H."/>
            <person name="Liu K.W."/>
            <person name="Li Z."/>
            <person name="Lu H.C."/>
            <person name="Ye Q.L."/>
            <person name="Zhang D."/>
            <person name="Wang J.Y."/>
            <person name="Li Y.F."/>
            <person name="Zhong Z.M."/>
            <person name="Liu X."/>
            <person name="Yu X."/>
            <person name="Liu D.K."/>
            <person name="Tu X.D."/>
            <person name="Liu B."/>
            <person name="Hao Y."/>
            <person name="Liao X.Y."/>
            <person name="Jiang Y.T."/>
            <person name="Sun W.H."/>
            <person name="Chen J."/>
            <person name="Chen Y.Q."/>
            <person name="Ai Y."/>
            <person name="Zhai J.W."/>
            <person name="Wu S.S."/>
            <person name="Zhou Z."/>
            <person name="Hsiao Y.Y."/>
            <person name="Wu W.L."/>
            <person name="Chen Y.Y."/>
            <person name="Lin Y.F."/>
            <person name="Hsu J.L."/>
            <person name="Li C.Y."/>
            <person name="Wang Z.W."/>
            <person name="Zhao X."/>
            <person name="Zhong W.Y."/>
            <person name="Ma X.K."/>
            <person name="Ma L."/>
            <person name="Huang J."/>
            <person name="Chen G.Z."/>
            <person name="Huang M.Z."/>
            <person name="Huang L."/>
            <person name="Peng D.H."/>
            <person name="Luo Y.B."/>
            <person name="Zou S.Q."/>
            <person name="Chen S.P."/>
            <person name="Lan S."/>
            <person name="Tsai W.C."/>
            <person name="Van de Peer Y."/>
            <person name="Liu Z.J."/>
        </authorList>
    </citation>
    <scope>NUCLEOTIDE SEQUENCE [LARGE SCALE GENOMIC DNA]</scope>
    <source>
        <strain evidence="5">Lor287</strain>
    </source>
</reference>
<evidence type="ECO:0000256" key="4">
    <source>
        <dbReference type="SAM" id="SignalP"/>
    </source>
</evidence>
<protein>
    <submittedName>
        <fullName evidence="5">GDSL esterase/lipase</fullName>
    </submittedName>
</protein>
<dbReference type="PANTHER" id="PTHR45648">
    <property type="entry name" value="GDSL LIPASE/ACYLHYDROLASE FAMILY PROTEIN (AFU_ORTHOLOGUE AFUA_4G14700)"/>
    <property type="match status" value="1"/>
</dbReference>
<dbReference type="EMBL" id="JBBWWQ010000020">
    <property type="protein sequence ID" value="KAK8916077.1"/>
    <property type="molecule type" value="Genomic_DNA"/>
</dbReference>
<dbReference type="Pfam" id="PF00657">
    <property type="entry name" value="Lipase_GDSL"/>
    <property type="match status" value="1"/>
</dbReference>
<dbReference type="InterPro" id="IPR036514">
    <property type="entry name" value="SGNH_hydro_sf"/>
</dbReference>
<dbReference type="InterPro" id="IPR035669">
    <property type="entry name" value="SGNH_plant_lipase-like"/>
</dbReference>
<keyword evidence="6" id="KW-1185">Reference proteome</keyword>
<organism evidence="5 6">
    <name type="scientific">Platanthera zijinensis</name>
    <dbReference type="NCBI Taxonomy" id="2320716"/>
    <lineage>
        <taxon>Eukaryota</taxon>
        <taxon>Viridiplantae</taxon>
        <taxon>Streptophyta</taxon>
        <taxon>Embryophyta</taxon>
        <taxon>Tracheophyta</taxon>
        <taxon>Spermatophyta</taxon>
        <taxon>Magnoliopsida</taxon>
        <taxon>Liliopsida</taxon>
        <taxon>Asparagales</taxon>
        <taxon>Orchidaceae</taxon>
        <taxon>Orchidoideae</taxon>
        <taxon>Orchideae</taxon>
        <taxon>Orchidinae</taxon>
        <taxon>Platanthera</taxon>
    </lineage>
</organism>
<dbReference type="GO" id="GO:0016788">
    <property type="term" value="F:hydrolase activity, acting on ester bonds"/>
    <property type="evidence" value="ECO:0007669"/>
    <property type="project" value="InterPro"/>
</dbReference>
<evidence type="ECO:0000313" key="6">
    <source>
        <dbReference type="Proteomes" id="UP001418222"/>
    </source>
</evidence>
<evidence type="ECO:0000256" key="2">
    <source>
        <dbReference type="ARBA" id="ARBA00022801"/>
    </source>
</evidence>
<evidence type="ECO:0000256" key="3">
    <source>
        <dbReference type="ARBA" id="ARBA00022963"/>
    </source>
</evidence>
<feature type="signal peptide" evidence="4">
    <location>
        <begin position="1"/>
        <end position="30"/>
    </location>
</feature>
<accession>A0AAP0AUQ1</accession>
<sequence>MASLLPNPASFPTLICPFLCAATFLFCAVAGDGRVPAIYVFGDSTADVGNNNFLPGNTAKANFPHNGVDFPAKRPTGRFSNGYNGIDFLGMHLGFRRSPPPFLSIASKIHRRIARGIGGVNFASGGSGILDSTGSTISLANQIRNFETVRSNMTAHLSETQANQFLSKSLFIISTGGNDIFAYFSRNNAPNVTEKEQFIATLSSNYQYHIKKLYNVGARKFGIIDVPPIGCCPFTRSSNPTGGCVDVLNELPSQFNRAAMFLMHDLTLTLKGMKYSIGSSYKVVSNIIRDPSALGFKETKTACCGGGKFNGQFSCVPNATLCSDRNHYLFWDLLHPTHAASKLAGLAIYGGSTQFASPINFKQLAEEEY</sequence>